<dbReference type="Proteomes" id="UP000178272">
    <property type="component" value="Unassembled WGS sequence"/>
</dbReference>
<dbReference type="GO" id="GO:0009432">
    <property type="term" value="P:SOS response"/>
    <property type="evidence" value="ECO:0007669"/>
    <property type="project" value="TreeGrafter"/>
</dbReference>
<organism evidence="3 4">
    <name type="scientific">Candidatus Blackburnbacteria bacterium RIFCSPHIGHO2_12_FULL_41_13b</name>
    <dbReference type="NCBI Taxonomy" id="1797517"/>
    <lineage>
        <taxon>Bacteria</taxon>
        <taxon>Candidatus Blackburniibacteriota</taxon>
    </lineage>
</organism>
<dbReference type="SUPFAM" id="SSF56059">
    <property type="entry name" value="Glutathione synthetase ATP-binding domain-like"/>
    <property type="match status" value="1"/>
</dbReference>
<dbReference type="InterPro" id="IPR013651">
    <property type="entry name" value="ATP-grasp_RimK-type"/>
</dbReference>
<dbReference type="PROSITE" id="PS50975">
    <property type="entry name" value="ATP_GRASP"/>
    <property type="match status" value="1"/>
</dbReference>
<keyword evidence="1" id="KW-0067">ATP-binding</keyword>
<dbReference type="Gene3D" id="3.30.470.20">
    <property type="entry name" value="ATP-grasp fold, B domain"/>
    <property type="match status" value="1"/>
</dbReference>
<dbReference type="Pfam" id="PF08443">
    <property type="entry name" value="RimK"/>
    <property type="match status" value="1"/>
</dbReference>
<name>A0A1G1V8I7_9BACT</name>
<dbReference type="PANTHER" id="PTHR21621:SF0">
    <property type="entry name" value="BETA-CITRYLGLUTAMATE SYNTHASE B-RELATED"/>
    <property type="match status" value="1"/>
</dbReference>
<protein>
    <recommendedName>
        <fullName evidence="2">ATP-grasp domain-containing protein</fullName>
    </recommendedName>
</protein>
<evidence type="ECO:0000313" key="4">
    <source>
        <dbReference type="Proteomes" id="UP000178272"/>
    </source>
</evidence>
<dbReference type="GO" id="GO:0046872">
    <property type="term" value="F:metal ion binding"/>
    <property type="evidence" value="ECO:0007669"/>
    <property type="project" value="InterPro"/>
</dbReference>
<proteinExistence type="predicted"/>
<dbReference type="InterPro" id="IPR011761">
    <property type="entry name" value="ATP-grasp"/>
</dbReference>
<keyword evidence="1" id="KW-0547">Nucleotide-binding</keyword>
<dbReference type="EMBL" id="MHCA01000031">
    <property type="protein sequence ID" value="OGY11768.1"/>
    <property type="molecule type" value="Genomic_DNA"/>
</dbReference>
<accession>A0A1G1V8I7</accession>
<gene>
    <name evidence="3" type="ORF">A3F61_04210</name>
</gene>
<sequence>MLVNIQCLVRVCKKLNIDFRFIDNNHNVVQISIGNNRYYFANWTTPYNKESDAYIFQDKEFTYQLLKDKVRLPRTLGFLDPDIEEKRKEYLNVPTYEKIVEEIQKNFGLPVVIKKNKGAGGLGVFKCTSKDECLFAIKHVFDKTSKDYDYVVLGQEYIPIVKEYRVVVFKNEIVFAYLKDVEGATFVGNLSPLHWEGSRAVLVEDTISLESFNVFLKPVFSELPIGYAGFDLAEDSTGKLWFLEINSKPAYDFYVRDNGTDKLLLLYEKMLESLREEKLA</sequence>
<dbReference type="GO" id="GO:0005737">
    <property type="term" value="C:cytoplasm"/>
    <property type="evidence" value="ECO:0007669"/>
    <property type="project" value="TreeGrafter"/>
</dbReference>
<evidence type="ECO:0000256" key="1">
    <source>
        <dbReference type="PROSITE-ProRule" id="PRU00409"/>
    </source>
</evidence>
<dbReference type="PANTHER" id="PTHR21621">
    <property type="entry name" value="RIBOSOMAL PROTEIN S6 MODIFICATION PROTEIN"/>
    <property type="match status" value="1"/>
</dbReference>
<dbReference type="GO" id="GO:0018169">
    <property type="term" value="F:ribosomal S6-glutamic acid ligase activity"/>
    <property type="evidence" value="ECO:0007669"/>
    <property type="project" value="TreeGrafter"/>
</dbReference>
<dbReference type="GO" id="GO:0005524">
    <property type="term" value="F:ATP binding"/>
    <property type="evidence" value="ECO:0007669"/>
    <property type="project" value="UniProtKB-UniRule"/>
</dbReference>
<dbReference type="AlphaFoldDB" id="A0A1G1V8I7"/>
<evidence type="ECO:0000313" key="3">
    <source>
        <dbReference type="EMBL" id="OGY11768.1"/>
    </source>
</evidence>
<feature type="domain" description="ATP-grasp" evidence="2">
    <location>
        <begin position="64"/>
        <end position="271"/>
    </location>
</feature>
<dbReference type="STRING" id="1797517.A3F61_04210"/>
<reference evidence="3 4" key="1">
    <citation type="journal article" date="2016" name="Nat. Commun.">
        <title>Thousands of microbial genomes shed light on interconnected biogeochemical processes in an aquifer system.</title>
        <authorList>
            <person name="Anantharaman K."/>
            <person name="Brown C.T."/>
            <person name="Hug L.A."/>
            <person name="Sharon I."/>
            <person name="Castelle C.J."/>
            <person name="Probst A.J."/>
            <person name="Thomas B.C."/>
            <person name="Singh A."/>
            <person name="Wilkins M.J."/>
            <person name="Karaoz U."/>
            <person name="Brodie E.L."/>
            <person name="Williams K.H."/>
            <person name="Hubbard S.S."/>
            <person name="Banfield J.F."/>
        </authorList>
    </citation>
    <scope>NUCLEOTIDE SEQUENCE [LARGE SCALE GENOMIC DNA]</scope>
</reference>
<dbReference type="Gene3D" id="3.30.1490.20">
    <property type="entry name" value="ATP-grasp fold, A domain"/>
    <property type="match status" value="1"/>
</dbReference>
<dbReference type="InterPro" id="IPR013815">
    <property type="entry name" value="ATP_grasp_subdomain_1"/>
</dbReference>
<comment type="caution">
    <text evidence="3">The sequence shown here is derived from an EMBL/GenBank/DDBJ whole genome shotgun (WGS) entry which is preliminary data.</text>
</comment>
<evidence type="ECO:0000259" key="2">
    <source>
        <dbReference type="PROSITE" id="PS50975"/>
    </source>
</evidence>